<keyword evidence="1" id="KW-0596">Phosphopantetheine</keyword>
<evidence type="ECO:0000259" key="3">
    <source>
        <dbReference type="PROSITE" id="PS50075"/>
    </source>
</evidence>
<dbReference type="RefSeq" id="WP_120708893.1">
    <property type="nucleotide sequence ID" value="NZ_CP032696.1"/>
</dbReference>
<geneLocation type="plasmid" evidence="5">
    <name>prccge525b</name>
</geneLocation>
<proteinExistence type="predicted"/>
<dbReference type="PROSITE" id="PS50075">
    <property type="entry name" value="CARRIER"/>
    <property type="match status" value="1"/>
</dbReference>
<evidence type="ECO:0000256" key="2">
    <source>
        <dbReference type="ARBA" id="ARBA00022553"/>
    </source>
</evidence>
<dbReference type="PROSITE" id="PS00012">
    <property type="entry name" value="PHOSPHOPANTETHEINE"/>
    <property type="match status" value="1"/>
</dbReference>
<dbReference type="InterPro" id="IPR009081">
    <property type="entry name" value="PP-bd_ACP"/>
</dbReference>
<keyword evidence="2" id="KW-0597">Phosphoprotein</keyword>
<dbReference type="OrthoDB" id="9806381at2"/>
<gene>
    <name evidence="4" type="ORF">CCGE525_34830</name>
</gene>
<organism evidence="4 5">
    <name type="scientific">Rhizobium jaguaris</name>
    <dbReference type="NCBI Taxonomy" id="1312183"/>
    <lineage>
        <taxon>Bacteria</taxon>
        <taxon>Pseudomonadati</taxon>
        <taxon>Pseudomonadota</taxon>
        <taxon>Alphaproteobacteria</taxon>
        <taxon>Hyphomicrobiales</taxon>
        <taxon>Rhizobiaceae</taxon>
        <taxon>Rhizobium/Agrobacterium group</taxon>
        <taxon>Rhizobium</taxon>
    </lineage>
</organism>
<evidence type="ECO:0000313" key="5">
    <source>
        <dbReference type="Proteomes" id="UP000282195"/>
    </source>
</evidence>
<evidence type="ECO:0000313" key="4">
    <source>
        <dbReference type="EMBL" id="AYG63997.1"/>
    </source>
</evidence>
<reference evidence="4 5" key="1">
    <citation type="submission" date="2018-10" db="EMBL/GenBank/DDBJ databases">
        <title>Rhizobium etli, R. leguminosarum and a new Rhizobium genospecies from Phaseolus dumosus.</title>
        <authorList>
            <person name="Ramirez-Puebla S.T."/>
            <person name="Rogel-Hernandez M.A."/>
            <person name="Guerrero G."/>
            <person name="Ormeno-Orrillo E."/>
            <person name="Martinez-Romero J.C."/>
            <person name="Negrete-Yankelevich S."/>
            <person name="Martinez-Romero E."/>
        </authorList>
    </citation>
    <scope>NUCLEOTIDE SEQUENCE [LARGE SCALE GENOMIC DNA]</scope>
    <source>
        <strain evidence="4 5">CCGE525</strain>
        <plasmid evidence="5">prccge525b</plasmid>
    </source>
</reference>
<feature type="domain" description="Carrier" evidence="3">
    <location>
        <begin position="3"/>
        <end position="87"/>
    </location>
</feature>
<protein>
    <submittedName>
        <fullName evidence="4">Acyl carrier protein</fullName>
    </submittedName>
</protein>
<keyword evidence="4" id="KW-0614">Plasmid</keyword>
<accession>A0A387G2G8</accession>
<dbReference type="Pfam" id="PF00550">
    <property type="entry name" value="PP-binding"/>
    <property type="match status" value="1"/>
</dbReference>
<dbReference type="SUPFAM" id="SSF47336">
    <property type="entry name" value="ACP-like"/>
    <property type="match status" value="1"/>
</dbReference>
<dbReference type="Proteomes" id="UP000282195">
    <property type="component" value="Plasmid pRCCGE525b"/>
</dbReference>
<sequence length="91" mass="9787">MPDQIADNVIVMIKKKAAANGTESSPTENKITTATELASLGLDSLDLTELLWDLEETYGIGIELNTTEAWANLQTVGDLVEAVRALIAKEV</sequence>
<evidence type="ECO:0000256" key="1">
    <source>
        <dbReference type="ARBA" id="ARBA00022450"/>
    </source>
</evidence>
<dbReference type="AlphaFoldDB" id="A0A387G2G8"/>
<dbReference type="InterPro" id="IPR006162">
    <property type="entry name" value="Ppantetheine_attach_site"/>
</dbReference>
<dbReference type="Gene3D" id="1.10.1200.10">
    <property type="entry name" value="ACP-like"/>
    <property type="match status" value="1"/>
</dbReference>
<dbReference type="InterPro" id="IPR036736">
    <property type="entry name" value="ACP-like_sf"/>
</dbReference>
<name>A0A387G2G8_9HYPH</name>
<keyword evidence="5" id="KW-1185">Reference proteome</keyword>
<dbReference type="KEGG" id="rjg:CCGE525_34830"/>
<dbReference type="EMBL" id="CP032696">
    <property type="protein sequence ID" value="AYG63997.1"/>
    <property type="molecule type" value="Genomic_DNA"/>
</dbReference>